<comment type="caution">
    <text evidence="1">The sequence shown here is derived from an EMBL/GenBank/DDBJ whole genome shotgun (WGS) entry which is preliminary data.</text>
</comment>
<proteinExistence type="predicted"/>
<name>A0AA44IYG9_9HYPH</name>
<dbReference type="AlphaFoldDB" id="A0AA44IYG9"/>
<dbReference type="Proteomes" id="UP001155820">
    <property type="component" value="Unassembled WGS sequence"/>
</dbReference>
<evidence type="ECO:0000313" key="2">
    <source>
        <dbReference type="Proteomes" id="UP001155820"/>
    </source>
</evidence>
<protein>
    <submittedName>
        <fullName evidence="1">Uncharacterized protein</fullName>
    </submittedName>
</protein>
<accession>A0AA44IYG9</accession>
<organism evidence="1 2">
    <name type="scientific">Agrobacterium pusense</name>
    <dbReference type="NCBI Taxonomy" id="648995"/>
    <lineage>
        <taxon>Bacteria</taxon>
        <taxon>Pseudomonadati</taxon>
        <taxon>Pseudomonadota</taxon>
        <taxon>Alphaproteobacteria</taxon>
        <taxon>Hyphomicrobiales</taxon>
        <taxon>Rhizobiaceae</taxon>
        <taxon>Rhizobium/Agrobacterium group</taxon>
        <taxon>Agrobacterium</taxon>
    </lineage>
</organism>
<evidence type="ECO:0000313" key="1">
    <source>
        <dbReference type="EMBL" id="NRF18490.1"/>
    </source>
</evidence>
<sequence>MNTKIALGVSEHLFAEALALKASTVGVRPVDAVEELLTQTLAQNIRDTPSVKLHKPPSVKLHSMYYKNRCASLVTWRAAAMRLGMWN</sequence>
<keyword evidence="2" id="KW-1185">Reference proteome</keyword>
<dbReference type="EMBL" id="JABRWM010000006">
    <property type="protein sequence ID" value="NRF18490.1"/>
    <property type="molecule type" value="Genomic_DNA"/>
</dbReference>
<reference evidence="1" key="1">
    <citation type="submission" date="2019-07" db="EMBL/GenBank/DDBJ databases">
        <title>FDA dAtabase for Regulatory Grade micrObial Sequences (FDA-ARGOS): Supporting development and validation of Infectious Disease Dx tests.</title>
        <authorList>
            <person name="Bachman M."/>
            <person name="Young C."/>
            <person name="Tallon L."/>
            <person name="Sadzewicz L."/>
            <person name="Vavikolanu K."/>
            <person name="Mehta A."/>
            <person name="Aluvathingal J."/>
            <person name="Nadendla S."/>
            <person name="Nandy P."/>
            <person name="Geyer C."/>
            <person name="Yan Y."/>
            <person name="Sichtig H."/>
        </authorList>
    </citation>
    <scope>NUCLEOTIDE SEQUENCE</scope>
    <source>
        <strain evidence="1">FDAARGOS_618</strain>
    </source>
</reference>
<gene>
    <name evidence="1" type="ORF">FOB26_05190</name>
</gene>
<dbReference type="RefSeq" id="WP_172873939.1">
    <property type="nucleotide sequence ID" value="NZ_JABRWL010000005.1"/>
</dbReference>